<dbReference type="Pfam" id="PF08016">
    <property type="entry name" value="PKD_channel"/>
    <property type="match status" value="1"/>
</dbReference>
<comment type="caution">
    <text evidence="7">The sequence shown here is derived from an EMBL/GenBank/DDBJ whole genome shotgun (WGS) entry which is preliminary data.</text>
</comment>
<evidence type="ECO:0000313" key="8">
    <source>
        <dbReference type="EMBL" id="CAL4771783.1"/>
    </source>
</evidence>
<sequence>MAEGADAKLYKEFHATPQSLDILSLRTLLRLLQSERRNRAERLEVLEDRLQITNSELAFRRCEADECRDKLYEAQRKHQAGYRERDRYALADGYDQAAEALEQRTAQIRRSMEQVLLEQITQVFGREKRDQHGFVTQGVRDLMIIKSEQEEVRERTFRDTILVTYVMPYSEQKQHLTYRVADSTTVKTLKEDACMHWELNEAEFVLKVANNSKVHDALKVTACFRPNEDGHFLLVYKTPKNPSVLPSEYADILPKHGRKRFLTRREEGRQDMTSIRMQGAKVKSKSLAEEMLLLPGLFRFMTQRDRKVKKHLRSLRLRTICAYFVLVFLTAFSIAVLRPPRVGYECTTGISETITGGQHPQTFDTIRSEEDIWQWLEKSVSVEVFSDDSMLREYNYLVGYLQVLIQQVSQPSPANCKGVEGEASAANFSCVHSAFADSTADRSPQRKLENHWASKVAQDGRSMEKPWEYRKMSHPTSGAHSEAQAFQRTDGSGNRFEYQLQYTPLSVVRSAFLSDMHFLKQAGWLSDQTRALYTLEVSAFGTIHPLAHIEPFRPHLLEYGLDYELLISDIVRFCLLLFLILQELVEFRHECKETGSSWKQLVTVQTLVDFSILIFFLVALGFRISYYASEPSVSYALSHLDSFRDAGQVAENYGVHVCLESVLLALCLYRFVYFLRVNRSVYIVWLSVARSASYLLRLSPLLLLVFLGFLVLGMSAGNKVHECNRNFGAMVSCSLLILSGDYHPAQLEPGESLRLIYVILLFCFGRLIVANIWLSILMQEYHSARVEAGFSPETYKWREYDWVNWCMPWPLNRLYLKLRPSIVPLQSKA</sequence>
<feature type="transmembrane region" description="Helical" evidence="5">
    <location>
        <begin position="755"/>
        <end position="776"/>
    </location>
</feature>
<dbReference type="GO" id="GO:0016020">
    <property type="term" value="C:membrane"/>
    <property type="evidence" value="ECO:0007669"/>
    <property type="project" value="UniProtKB-SubCell"/>
</dbReference>
<evidence type="ECO:0000313" key="9">
    <source>
        <dbReference type="Proteomes" id="UP001152797"/>
    </source>
</evidence>
<keyword evidence="4 5" id="KW-0472">Membrane</keyword>
<accession>A0A9P1FQI7</accession>
<dbReference type="InterPro" id="IPR051223">
    <property type="entry name" value="Polycystin"/>
</dbReference>
<feature type="domain" description="Polycystin cation channel PKD1/PKD2" evidence="6">
    <location>
        <begin position="569"/>
        <end position="783"/>
    </location>
</feature>
<evidence type="ECO:0000259" key="6">
    <source>
        <dbReference type="Pfam" id="PF08016"/>
    </source>
</evidence>
<reference evidence="7" key="1">
    <citation type="submission" date="2022-10" db="EMBL/GenBank/DDBJ databases">
        <authorList>
            <person name="Chen Y."/>
            <person name="Dougan E. K."/>
            <person name="Chan C."/>
            <person name="Rhodes N."/>
            <person name="Thang M."/>
        </authorList>
    </citation>
    <scope>NUCLEOTIDE SEQUENCE</scope>
</reference>
<organism evidence="7">
    <name type="scientific">Cladocopium goreaui</name>
    <dbReference type="NCBI Taxonomy" id="2562237"/>
    <lineage>
        <taxon>Eukaryota</taxon>
        <taxon>Sar</taxon>
        <taxon>Alveolata</taxon>
        <taxon>Dinophyceae</taxon>
        <taxon>Suessiales</taxon>
        <taxon>Symbiodiniaceae</taxon>
        <taxon>Cladocopium</taxon>
    </lineage>
</organism>
<comment type="subcellular location">
    <subcellularLocation>
        <location evidence="1">Membrane</location>
        <topology evidence="1">Multi-pass membrane protein</topology>
    </subcellularLocation>
</comment>
<protein>
    <submittedName>
        <fullName evidence="8">Polycystin cation channel PKD1/PKD2 domain-containing protein</fullName>
    </submittedName>
</protein>
<keyword evidence="3 5" id="KW-1133">Transmembrane helix</keyword>
<keyword evidence="9" id="KW-1185">Reference proteome</keyword>
<evidence type="ECO:0000256" key="2">
    <source>
        <dbReference type="ARBA" id="ARBA00022692"/>
    </source>
</evidence>
<evidence type="ECO:0000256" key="1">
    <source>
        <dbReference type="ARBA" id="ARBA00004141"/>
    </source>
</evidence>
<dbReference type="PANTHER" id="PTHR10877">
    <property type="entry name" value="POLYCYSTIN FAMILY MEMBER"/>
    <property type="match status" value="1"/>
</dbReference>
<feature type="transmembrane region" description="Helical" evidence="5">
    <location>
        <begin position="606"/>
        <end position="628"/>
    </location>
</feature>
<gene>
    <name evidence="7" type="ORF">C1SCF055_LOCUS12000</name>
</gene>
<dbReference type="OrthoDB" id="423217at2759"/>
<keyword evidence="2 5" id="KW-0812">Transmembrane</keyword>
<evidence type="ECO:0000256" key="3">
    <source>
        <dbReference type="ARBA" id="ARBA00022989"/>
    </source>
</evidence>
<feature type="transmembrane region" description="Helical" evidence="5">
    <location>
        <begin position="653"/>
        <end position="673"/>
    </location>
</feature>
<evidence type="ECO:0000256" key="5">
    <source>
        <dbReference type="SAM" id="Phobius"/>
    </source>
</evidence>
<reference evidence="8 9" key="2">
    <citation type="submission" date="2024-05" db="EMBL/GenBank/DDBJ databases">
        <authorList>
            <person name="Chen Y."/>
            <person name="Shah S."/>
            <person name="Dougan E. K."/>
            <person name="Thang M."/>
            <person name="Chan C."/>
        </authorList>
    </citation>
    <scope>NUCLEOTIDE SEQUENCE [LARGE SCALE GENOMIC DNA]</scope>
</reference>
<dbReference type="Proteomes" id="UP001152797">
    <property type="component" value="Unassembled WGS sequence"/>
</dbReference>
<dbReference type="EMBL" id="CAMXCT010000890">
    <property type="protein sequence ID" value="CAI3984471.1"/>
    <property type="molecule type" value="Genomic_DNA"/>
</dbReference>
<dbReference type="InterPro" id="IPR013122">
    <property type="entry name" value="PKD1_2_channel"/>
</dbReference>
<feature type="transmembrane region" description="Helical" evidence="5">
    <location>
        <begin position="315"/>
        <end position="337"/>
    </location>
</feature>
<evidence type="ECO:0000256" key="4">
    <source>
        <dbReference type="ARBA" id="ARBA00023136"/>
    </source>
</evidence>
<name>A0A9P1FQI7_9DINO</name>
<evidence type="ECO:0000313" key="7">
    <source>
        <dbReference type="EMBL" id="CAI3984471.1"/>
    </source>
</evidence>
<dbReference type="AlphaFoldDB" id="A0A9P1FQI7"/>
<dbReference type="PANTHER" id="PTHR10877:SF183">
    <property type="entry name" value="AT14535P-RELATED"/>
    <property type="match status" value="1"/>
</dbReference>
<dbReference type="EMBL" id="CAMXCT020000890">
    <property type="protein sequence ID" value="CAL1137846.1"/>
    <property type="molecule type" value="Genomic_DNA"/>
</dbReference>
<feature type="transmembrane region" description="Helical" evidence="5">
    <location>
        <begin position="694"/>
        <end position="716"/>
    </location>
</feature>
<proteinExistence type="predicted"/>
<dbReference type="EMBL" id="CAMXCT030000890">
    <property type="protein sequence ID" value="CAL4771783.1"/>
    <property type="molecule type" value="Genomic_DNA"/>
</dbReference>